<evidence type="ECO:0000313" key="2">
    <source>
        <dbReference type="Proteomes" id="UP000198740"/>
    </source>
</evidence>
<dbReference type="EMBL" id="FNKM01000002">
    <property type="protein sequence ID" value="SDR16023.1"/>
    <property type="molecule type" value="Genomic_DNA"/>
</dbReference>
<keyword evidence="2" id="KW-1185">Reference proteome</keyword>
<comment type="caution">
    <text evidence="1">The sequence shown here is derived from an EMBL/GenBank/DDBJ whole genome shotgun (WGS) entry which is preliminary data.</text>
</comment>
<gene>
    <name evidence="1" type="ORF">SAMN04490186_3691</name>
</gene>
<name>A0ABY0TNN6_9PSED</name>
<evidence type="ECO:0000313" key="1">
    <source>
        <dbReference type="EMBL" id="SDR16023.1"/>
    </source>
</evidence>
<accession>A0ABY0TNN6</accession>
<sequence>MCAQDPQIIDIEADSRIGLGQKIQLLEKNGLYPVTHC</sequence>
<dbReference type="Proteomes" id="UP000198740">
    <property type="component" value="Unassembled WGS sequence"/>
</dbReference>
<proteinExistence type="predicted"/>
<reference evidence="1 2" key="1">
    <citation type="submission" date="2016-10" db="EMBL/GenBank/DDBJ databases">
        <authorList>
            <person name="Varghese N."/>
            <person name="Submissions S."/>
        </authorList>
    </citation>
    <scope>NUCLEOTIDE SEQUENCE [LARGE SCALE GENOMIC DNA]</scope>
    <source>
        <strain evidence="1 2">BS2976</strain>
    </source>
</reference>
<organism evidence="1 2">
    <name type="scientific">Pseudomonas grimontii</name>
    <dbReference type="NCBI Taxonomy" id="129847"/>
    <lineage>
        <taxon>Bacteria</taxon>
        <taxon>Pseudomonadati</taxon>
        <taxon>Pseudomonadota</taxon>
        <taxon>Gammaproteobacteria</taxon>
        <taxon>Pseudomonadales</taxon>
        <taxon>Pseudomonadaceae</taxon>
        <taxon>Pseudomonas</taxon>
    </lineage>
</organism>
<protein>
    <submittedName>
        <fullName evidence="1">Uncharacterized protein</fullName>
    </submittedName>
</protein>